<feature type="transmembrane region" description="Helical" evidence="2">
    <location>
        <begin position="549"/>
        <end position="572"/>
    </location>
</feature>
<accession>A0A821SGI4</accession>
<feature type="transmembrane region" description="Helical" evidence="2">
    <location>
        <begin position="425"/>
        <end position="447"/>
    </location>
</feature>
<feature type="transmembrane region" description="Helical" evidence="2">
    <location>
        <begin position="111"/>
        <end position="133"/>
    </location>
</feature>
<reference evidence="3" key="1">
    <citation type="submission" date="2021-02" db="EMBL/GenBank/DDBJ databases">
        <authorList>
            <person name="Steward A R."/>
        </authorList>
    </citation>
    <scope>NUCLEOTIDE SEQUENCE</scope>
</reference>
<evidence type="ECO:0000313" key="3">
    <source>
        <dbReference type="EMBL" id="CAF4854842.1"/>
    </source>
</evidence>
<evidence type="ECO:0000256" key="2">
    <source>
        <dbReference type="SAM" id="Phobius"/>
    </source>
</evidence>
<feature type="region of interest" description="Disordered" evidence="1">
    <location>
        <begin position="258"/>
        <end position="277"/>
    </location>
</feature>
<feature type="transmembrane region" description="Helical" evidence="2">
    <location>
        <begin position="82"/>
        <end position="105"/>
    </location>
</feature>
<feature type="transmembrane region" description="Helical" evidence="2">
    <location>
        <begin position="578"/>
        <end position="606"/>
    </location>
</feature>
<keyword evidence="2" id="KW-0472">Membrane</keyword>
<dbReference type="OrthoDB" id="410267at2759"/>
<sequence>MDFNGQQESAGWRWSLLISAIFLNICLPSLVLSYGVLWVHSLSSFEGPVWLGLITPSIFMVTYNLTQCWFREAADSWGGSIGYRVMATIGLLFVVSALLICAFIPYELQSFVYGISCGLGFSLISAQMDAIIFETYDSHVVAVRGICYCGQAIGLSIFPHILTALIDTYSYSLSHIVIAGIMLQSLVAIMYLKIDENIRRPASFSRYKDLSQTYMVYRNEAMESTYGTELQLHNLNNKSWKSPSDDQLHKTGEICDDGYVSETVTPPPSPEEKRRNIFGVDILPQIPEESEEESEEQYTKDTNNKRRFSVAIKRLSTLGDNIDGCITNQVRRDSQPEDSNKSFVEFLEVKYETVTPITDIRTERILNSFSFRCQSAYLNARRKILLPSYRMYRIRRRFTYLSYSVIDTFIKPLTRSLTCGKFYPALLLSFSRLSLLSISLVLLPMLASEVEPKISVLEMNFLMSLHGFTWLCFLVCTPWLAQTPKRNYKYIVVLGLLISTASAFLLAADNNHDSYSIGCIVAGFGFGAVTSCWEGAIQDYVGARKWPKLHSALETISAIMLAVFILALTFLIDVEKGFKLVMFILGIILAVITMVWFAIACVSIYFNKVRKISLHSNS</sequence>
<name>A0A821SGI4_9NEOP</name>
<comment type="caution">
    <text evidence="3">The sequence shown here is derived from an EMBL/GenBank/DDBJ whole genome shotgun (WGS) entry which is preliminary data.</text>
</comment>
<feature type="transmembrane region" description="Helical" evidence="2">
    <location>
        <begin position="172"/>
        <end position="192"/>
    </location>
</feature>
<dbReference type="EMBL" id="CAJOBZ010000017">
    <property type="protein sequence ID" value="CAF4854842.1"/>
    <property type="molecule type" value="Genomic_DNA"/>
</dbReference>
<dbReference type="PANTHER" id="PTHR11360:SF284">
    <property type="entry name" value="EG:103B4.3 PROTEIN-RELATED"/>
    <property type="match status" value="1"/>
</dbReference>
<keyword evidence="4" id="KW-1185">Reference proteome</keyword>
<feature type="transmembrane region" description="Helical" evidence="2">
    <location>
        <begin position="514"/>
        <end position="537"/>
    </location>
</feature>
<keyword evidence="2" id="KW-0812">Transmembrane</keyword>
<evidence type="ECO:0000313" key="4">
    <source>
        <dbReference type="Proteomes" id="UP000663880"/>
    </source>
</evidence>
<feature type="transmembrane region" description="Helical" evidence="2">
    <location>
        <begin position="145"/>
        <end position="166"/>
    </location>
</feature>
<dbReference type="SUPFAM" id="SSF103473">
    <property type="entry name" value="MFS general substrate transporter"/>
    <property type="match status" value="1"/>
</dbReference>
<protein>
    <submittedName>
        <fullName evidence="3">Uncharacterized protein</fullName>
    </submittedName>
</protein>
<feature type="transmembrane region" description="Helical" evidence="2">
    <location>
        <begin position="488"/>
        <end position="508"/>
    </location>
</feature>
<dbReference type="PANTHER" id="PTHR11360">
    <property type="entry name" value="MONOCARBOXYLATE TRANSPORTER"/>
    <property type="match status" value="1"/>
</dbReference>
<gene>
    <name evidence="3" type="ORF">PMACD_LOCUS7390</name>
</gene>
<feature type="transmembrane region" description="Helical" evidence="2">
    <location>
        <begin position="49"/>
        <end position="70"/>
    </location>
</feature>
<dbReference type="InterPro" id="IPR050327">
    <property type="entry name" value="Proton-linked_MCT"/>
</dbReference>
<dbReference type="GO" id="GO:0008028">
    <property type="term" value="F:monocarboxylic acid transmembrane transporter activity"/>
    <property type="evidence" value="ECO:0007669"/>
    <property type="project" value="TreeGrafter"/>
</dbReference>
<proteinExistence type="predicted"/>
<keyword evidence="2" id="KW-1133">Transmembrane helix</keyword>
<organism evidence="3 4">
    <name type="scientific">Pieris macdunnoughi</name>
    <dbReference type="NCBI Taxonomy" id="345717"/>
    <lineage>
        <taxon>Eukaryota</taxon>
        <taxon>Metazoa</taxon>
        <taxon>Ecdysozoa</taxon>
        <taxon>Arthropoda</taxon>
        <taxon>Hexapoda</taxon>
        <taxon>Insecta</taxon>
        <taxon>Pterygota</taxon>
        <taxon>Neoptera</taxon>
        <taxon>Endopterygota</taxon>
        <taxon>Lepidoptera</taxon>
        <taxon>Glossata</taxon>
        <taxon>Ditrysia</taxon>
        <taxon>Papilionoidea</taxon>
        <taxon>Pieridae</taxon>
        <taxon>Pierinae</taxon>
        <taxon>Pieris</taxon>
    </lineage>
</organism>
<dbReference type="Gene3D" id="1.20.1250.20">
    <property type="entry name" value="MFS general substrate transporter like domains"/>
    <property type="match status" value="1"/>
</dbReference>
<feature type="transmembrane region" description="Helical" evidence="2">
    <location>
        <begin position="12"/>
        <end position="37"/>
    </location>
</feature>
<evidence type="ECO:0000256" key="1">
    <source>
        <dbReference type="SAM" id="MobiDB-lite"/>
    </source>
</evidence>
<dbReference type="AlphaFoldDB" id="A0A821SGI4"/>
<dbReference type="Proteomes" id="UP000663880">
    <property type="component" value="Unassembled WGS sequence"/>
</dbReference>
<feature type="transmembrane region" description="Helical" evidence="2">
    <location>
        <begin position="459"/>
        <end position="481"/>
    </location>
</feature>
<dbReference type="InterPro" id="IPR036259">
    <property type="entry name" value="MFS_trans_sf"/>
</dbReference>